<dbReference type="Proteomes" id="UP000192596">
    <property type="component" value="Unassembled WGS sequence"/>
</dbReference>
<dbReference type="OrthoDB" id="3945391at2759"/>
<gene>
    <name evidence="3" type="ORF">B0A48_18486</name>
</gene>
<name>A0A1V8S8R0_9PEZI</name>
<protein>
    <recommendedName>
        <fullName evidence="2">PD-(D/E)XK nuclease-like domain-containing protein</fullName>
    </recommendedName>
</protein>
<dbReference type="EMBL" id="NAJO01000096">
    <property type="protein sequence ID" value="OQN95429.1"/>
    <property type="molecule type" value="Genomic_DNA"/>
</dbReference>
<evidence type="ECO:0000313" key="3">
    <source>
        <dbReference type="EMBL" id="OQN95429.1"/>
    </source>
</evidence>
<dbReference type="Pfam" id="PF20516">
    <property type="entry name" value="PDDEXK_12"/>
    <property type="match status" value="1"/>
</dbReference>
<keyword evidence="4" id="KW-1185">Reference proteome</keyword>
<dbReference type="InterPro" id="IPR046797">
    <property type="entry name" value="PDDEXK_12"/>
</dbReference>
<evidence type="ECO:0000259" key="2">
    <source>
        <dbReference type="Pfam" id="PF20516"/>
    </source>
</evidence>
<reference evidence="4" key="1">
    <citation type="submission" date="2017-03" db="EMBL/GenBank/DDBJ databases">
        <title>Genomes of endolithic fungi from Antarctica.</title>
        <authorList>
            <person name="Coleine C."/>
            <person name="Masonjones S."/>
            <person name="Stajich J.E."/>
        </authorList>
    </citation>
    <scope>NUCLEOTIDE SEQUENCE [LARGE SCALE GENOMIC DNA]</scope>
    <source>
        <strain evidence="4">CCFEE 5527</strain>
    </source>
</reference>
<evidence type="ECO:0000313" key="4">
    <source>
        <dbReference type="Proteomes" id="UP000192596"/>
    </source>
</evidence>
<dbReference type="STRING" id="1507870.A0A1V8S8R0"/>
<accession>A0A1V8S8R0</accession>
<dbReference type="InParanoid" id="A0A1V8S8R0"/>
<feature type="compositionally biased region" description="Low complexity" evidence="1">
    <location>
        <begin position="40"/>
        <end position="57"/>
    </location>
</feature>
<sequence length="385" mass="42428">MDATPNKNAPQTGEPITMLRERDGSYNDATPTRAIQRTPSLRPSDSTSISSSVSNTSLGKRKRRPTSPIKQVADMLSFGVPIQTRALDDLPYSEVSMELETMVRQVKRFGLGRGIFSGADAMAYSSPADMDIYEATISMDDARGFLGTLPARTSLERICEWARDSAGTPRCEAAWNAAVHYPLLDASLLTSTNPNLTCGIFKRVRVDRPIALLPVTAHDGDIAGSKKADFAIVLRLAEHRHRALAHCGIKSLNQTTYAPLRAAPIVVNIETKLEGQNWDDAQHQWTIWVAAQIAQINILLTEAGHGPDQVSLLPFPLFITQGPDWFFLVAEAGDPIVLWSKVLIGSTTSLLGTYQVVAALQWLMHWAQNVCLAWWERWILEILGV</sequence>
<feature type="domain" description="PD-(D/E)XK nuclease-like" evidence="2">
    <location>
        <begin position="138"/>
        <end position="371"/>
    </location>
</feature>
<feature type="region of interest" description="Disordered" evidence="1">
    <location>
        <begin position="1"/>
        <end position="69"/>
    </location>
</feature>
<feature type="compositionally biased region" description="Polar residues" evidence="1">
    <location>
        <begin position="1"/>
        <end position="11"/>
    </location>
</feature>
<evidence type="ECO:0000256" key="1">
    <source>
        <dbReference type="SAM" id="MobiDB-lite"/>
    </source>
</evidence>
<dbReference type="AlphaFoldDB" id="A0A1V8S8R0"/>
<proteinExistence type="predicted"/>
<feature type="compositionally biased region" description="Polar residues" evidence="1">
    <location>
        <begin position="27"/>
        <end position="39"/>
    </location>
</feature>
<comment type="caution">
    <text evidence="3">The sequence shown here is derived from an EMBL/GenBank/DDBJ whole genome shotgun (WGS) entry which is preliminary data.</text>
</comment>
<organism evidence="3 4">
    <name type="scientific">Cryoendolithus antarcticus</name>
    <dbReference type="NCBI Taxonomy" id="1507870"/>
    <lineage>
        <taxon>Eukaryota</taxon>
        <taxon>Fungi</taxon>
        <taxon>Dikarya</taxon>
        <taxon>Ascomycota</taxon>
        <taxon>Pezizomycotina</taxon>
        <taxon>Dothideomycetes</taxon>
        <taxon>Dothideomycetidae</taxon>
        <taxon>Cladosporiales</taxon>
        <taxon>Cladosporiaceae</taxon>
        <taxon>Cryoendolithus</taxon>
    </lineage>
</organism>